<feature type="transmembrane region" description="Helical" evidence="6">
    <location>
        <begin position="85"/>
        <end position="103"/>
    </location>
</feature>
<feature type="transmembrane region" description="Helical" evidence="6">
    <location>
        <begin position="109"/>
        <end position="128"/>
    </location>
</feature>
<keyword evidence="9" id="KW-1185">Reference proteome</keyword>
<feature type="transmembrane region" description="Helical" evidence="6">
    <location>
        <begin position="284"/>
        <end position="305"/>
    </location>
</feature>
<evidence type="ECO:0000256" key="1">
    <source>
        <dbReference type="ARBA" id="ARBA00004651"/>
    </source>
</evidence>
<evidence type="ECO:0000259" key="7">
    <source>
        <dbReference type="PROSITE" id="PS50850"/>
    </source>
</evidence>
<evidence type="ECO:0000256" key="5">
    <source>
        <dbReference type="ARBA" id="ARBA00023136"/>
    </source>
</evidence>
<sequence>MSSSSSTQHALPFRSALPAVLFVTSIFFCNFLSRVMFAPLMPVIQDEMGFTHAGAGQLFLALGIGNGVGLLLSGFISREVDHRRTVAISSILVGICVLIVTQTTGYGSLMGAMLALGMAVGLYLPSGMATLTSLVRNKDWGKSIAVHELAPNVAYVAAPLLAESLLLIAGWKGAFYLLGGAQIVLGLLFLRRGRGGEFPGMVPGPLMVAQILRRPIFWLLMTFFAMAVGASIGPYSMLPLYLVDAHGFTREEANKLLAASRIMACFMPFLAGWITDKWGAKPAILLYLVTNGVSLILLGVAKGSLLVSLVVMQPVFSVLLFAPGFTVLASAFPPEHRSVAIALMGPLNATIGMGLVPTFLGYMGDAGMFGAGFMVQGAILLITILFLPILPKGRAN</sequence>
<feature type="transmembrane region" description="Helical" evidence="6">
    <location>
        <begin position="53"/>
        <end position="73"/>
    </location>
</feature>
<dbReference type="KEGG" id="pprf:DPRO_1473"/>
<dbReference type="AlphaFoldDB" id="A0A2C8F7K8"/>
<proteinExistence type="predicted"/>
<feature type="transmembrane region" description="Helical" evidence="6">
    <location>
        <begin position="12"/>
        <end position="33"/>
    </location>
</feature>
<dbReference type="InterPro" id="IPR050189">
    <property type="entry name" value="MFS_Efflux_Transporters"/>
</dbReference>
<dbReference type="Gene3D" id="1.20.1250.20">
    <property type="entry name" value="MFS general substrate transporter like domains"/>
    <property type="match status" value="2"/>
</dbReference>
<dbReference type="Pfam" id="PF07690">
    <property type="entry name" value="MFS_1"/>
    <property type="match status" value="1"/>
</dbReference>
<feature type="transmembrane region" description="Helical" evidence="6">
    <location>
        <begin position="256"/>
        <end position="275"/>
    </location>
</feature>
<feature type="transmembrane region" description="Helical" evidence="6">
    <location>
        <begin position="311"/>
        <end position="332"/>
    </location>
</feature>
<feature type="transmembrane region" description="Helical" evidence="6">
    <location>
        <begin position="339"/>
        <end position="360"/>
    </location>
</feature>
<dbReference type="PANTHER" id="PTHR43124:SF3">
    <property type="entry name" value="CHLORAMPHENICOL EFFLUX PUMP RV0191"/>
    <property type="match status" value="1"/>
</dbReference>
<keyword evidence="2" id="KW-1003">Cell membrane</keyword>
<organism evidence="8 9">
    <name type="scientific">Pseudodesulfovibrio profundus</name>
    <dbReference type="NCBI Taxonomy" id="57320"/>
    <lineage>
        <taxon>Bacteria</taxon>
        <taxon>Pseudomonadati</taxon>
        <taxon>Thermodesulfobacteriota</taxon>
        <taxon>Desulfovibrionia</taxon>
        <taxon>Desulfovibrionales</taxon>
        <taxon>Desulfovibrionaceae</taxon>
    </lineage>
</organism>
<keyword evidence="3 6" id="KW-0812">Transmembrane</keyword>
<evidence type="ECO:0000256" key="2">
    <source>
        <dbReference type="ARBA" id="ARBA00022475"/>
    </source>
</evidence>
<dbReference type="GO" id="GO:0005886">
    <property type="term" value="C:plasma membrane"/>
    <property type="evidence" value="ECO:0007669"/>
    <property type="project" value="UniProtKB-SubCell"/>
</dbReference>
<evidence type="ECO:0000256" key="6">
    <source>
        <dbReference type="SAM" id="Phobius"/>
    </source>
</evidence>
<feature type="transmembrane region" description="Helical" evidence="6">
    <location>
        <begin position="366"/>
        <end position="390"/>
    </location>
</feature>
<evidence type="ECO:0000256" key="3">
    <source>
        <dbReference type="ARBA" id="ARBA00022692"/>
    </source>
</evidence>
<feature type="transmembrane region" description="Helical" evidence="6">
    <location>
        <begin position="174"/>
        <end position="190"/>
    </location>
</feature>
<dbReference type="InterPro" id="IPR011701">
    <property type="entry name" value="MFS"/>
</dbReference>
<dbReference type="EMBL" id="LT907975">
    <property type="protein sequence ID" value="SOB58370.1"/>
    <property type="molecule type" value="Genomic_DNA"/>
</dbReference>
<dbReference type="PANTHER" id="PTHR43124">
    <property type="entry name" value="PURINE EFFLUX PUMP PBUE"/>
    <property type="match status" value="1"/>
</dbReference>
<feature type="transmembrane region" description="Helical" evidence="6">
    <location>
        <begin position="149"/>
        <end position="168"/>
    </location>
</feature>
<dbReference type="Proteomes" id="UP000219215">
    <property type="component" value="Chromosome DPRO"/>
</dbReference>
<comment type="subcellular location">
    <subcellularLocation>
        <location evidence="1">Cell membrane</location>
        <topology evidence="1">Multi-pass membrane protein</topology>
    </subcellularLocation>
</comment>
<name>A0A2C8F7K8_9BACT</name>
<keyword evidence="5 6" id="KW-0472">Membrane</keyword>
<dbReference type="SUPFAM" id="SSF103473">
    <property type="entry name" value="MFS general substrate transporter"/>
    <property type="match status" value="1"/>
</dbReference>
<feature type="transmembrane region" description="Helical" evidence="6">
    <location>
        <begin position="216"/>
        <end position="236"/>
    </location>
</feature>
<evidence type="ECO:0000313" key="8">
    <source>
        <dbReference type="EMBL" id="SOB58370.1"/>
    </source>
</evidence>
<protein>
    <submittedName>
        <fullName evidence="8">Major facilitator superfamily MFS_1</fullName>
    </submittedName>
</protein>
<dbReference type="RefSeq" id="WP_097011441.1">
    <property type="nucleotide sequence ID" value="NZ_LT907975.1"/>
</dbReference>
<dbReference type="InterPro" id="IPR036259">
    <property type="entry name" value="MFS_trans_sf"/>
</dbReference>
<dbReference type="InterPro" id="IPR020846">
    <property type="entry name" value="MFS_dom"/>
</dbReference>
<dbReference type="OrthoDB" id="5469886at2"/>
<feature type="domain" description="Major facilitator superfamily (MFS) profile" evidence="7">
    <location>
        <begin position="19"/>
        <end position="395"/>
    </location>
</feature>
<accession>A0A2C8F7K8</accession>
<dbReference type="GO" id="GO:0022857">
    <property type="term" value="F:transmembrane transporter activity"/>
    <property type="evidence" value="ECO:0007669"/>
    <property type="project" value="InterPro"/>
</dbReference>
<reference evidence="9" key="1">
    <citation type="submission" date="2017-09" db="EMBL/GenBank/DDBJ databases">
        <authorList>
            <person name="Regsiter A."/>
            <person name="William W."/>
        </authorList>
    </citation>
    <scope>NUCLEOTIDE SEQUENCE [LARGE SCALE GENOMIC DNA]</scope>
    <source>
        <strain evidence="9">500-1</strain>
    </source>
</reference>
<evidence type="ECO:0000256" key="4">
    <source>
        <dbReference type="ARBA" id="ARBA00022989"/>
    </source>
</evidence>
<keyword evidence="4 6" id="KW-1133">Transmembrane helix</keyword>
<gene>
    <name evidence="8" type="ORF">DPRO_1473</name>
</gene>
<evidence type="ECO:0000313" key="9">
    <source>
        <dbReference type="Proteomes" id="UP000219215"/>
    </source>
</evidence>
<dbReference type="PROSITE" id="PS50850">
    <property type="entry name" value="MFS"/>
    <property type="match status" value="1"/>
</dbReference>